<comment type="caution">
    <text evidence="2">The sequence shown here is derived from an EMBL/GenBank/DDBJ whole genome shotgun (WGS) entry which is preliminary data.</text>
</comment>
<protein>
    <submittedName>
        <fullName evidence="2">Uncharacterized protein</fullName>
    </submittedName>
</protein>
<evidence type="ECO:0000313" key="3">
    <source>
        <dbReference type="Proteomes" id="UP000220797"/>
    </source>
</evidence>
<proteinExistence type="predicted"/>
<evidence type="ECO:0000256" key="1">
    <source>
        <dbReference type="SAM" id="MobiDB-lite"/>
    </source>
</evidence>
<reference evidence="2" key="1">
    <citation type="submission" date="2015-04" db="EMBL/GenBank/DDBJ databases">
        <authorList>
            <consortium name="Pathogen Informatics"/>
        </authorList>
    </citation>
    <scope>NUCLEOTIDE SEQUENCE [LARGE SCALE GENOMIC DNA]</scope>
    <source>
        <strain evidence="2">8A</strain>
    </source>
</reference>
<dbReference type="AlphaFoldDB" id="A0A1J1GYN4"/>
<gene>
    <name evidence="2" type="ORF">PGAL8A_00525200</name>
</gene>
<feature type="region of interest" description="Disordered" evidence="1">
    <location>
        <begin position="331"/>
        <end position="403"/>
    </location>
</feature>
<dbReference type="RefSeq" id="XP_028530477.1">
    <property type="nucleotide sequence ID" value="XM_028674090.1"/>
</dbReference>
<dbReference type="OrthoDB" id="370332at2759"/>
<sequence>MSETSACPLNDFFDIDEENNLDEIKKEDTQIYNGNFLTYIYKQLECCCLNFFDELDKKNKRKNITLKKNYIEDYNKNRKNICEFSVFDKILKKNGDLITEVPLDSKYFNPHADWCECIHELEVELNNEEVEFCIFHFFLKMYRSESRDKDLLLSIILECLYSKKDFKKEYYGQRGDFKFLKEIKNIETSNFKESLNELVNIIENTNFIECNRNKEVKTNGSKKNNEKFYFKLYIIIKIKYSYGIYIFNCDDTYDIVVIDCNTFNKNKPKIMSFFSMRKFISFLNNIYSINFSGENTYGSFPIIVYESRECYASSHKHLSLKSSVCKKKKKSKKRNILNKRSTEENNEEDYENEHNNDNDDDDNDDDDNDEEDDDEEDIDDEDDDDEDIDDDNDEEQNKYEVKD</sequence>
<dbReference type="Proteomes" id="UP000220797">
    <property type="component" value="Unassembled WGS sequence"/>
</dbReference>
<dbReference type="GeneID" id="39733785"/>
<organism evidence="2 3">
    <name type="scientific">Plasmodium gallinaceum</name>
    <dbReference type="NCBI Taxonomy" id="5849"/>
    <lineage>
        <taxon>Eukaryota</taxon>
        <taxon>Sar</taxon>
        <taxon>Alveolata</taxon>
        <taxon>Apicomplexa</taxon>
        <taxon>Aconoidasida</taxon>
        <taxon>Haemosporida</taxon>
        <taxon>Plasmodiidae</taxon>
        <taxon>Plasmodium</taxon>
        <taxon>Plasmodium (Haemamoeba)</taxon>
    </lineage>
</organism>
<evidence type="ECO:0000313" key="2">
    <source>
        <dbReference type="EMBL" id="CRG97676.1"/>
    </source>
</evidence>
<dbReference type="EMBL" id="CVMV01000110">
    <property type="protein sequence ID" value="CRG97676.1"/>
    <property type="molecule type" value="Genomic_DNA"/>
</dbReference>
<feature type="compositionally biased region" description="Acidic residues" evidence="1">
    <location>
        <begin position="358"/>
        <end position="394"/>
    </location>
</feature>
<accession>A0A1J1GYN4</accession>
<name>A0A1J1GYN4_PLAGA</name>
<keyword evidence="3" id="KW-1185">Reference proteome</keyword>
<dbReference type="VEuPathDB" id="PlasmoDB:PGAL8A_00525200"/>